<evidence type="ECO:0000313" key="1">
    <source>
        <dbReference type="EMBL" id="MBD4339579.1"/>
    </source>
</evidence>
<proteinExistence type="predicted"/>
<comment type="caution">
    <text evidence="1">The sequence shown here is derived from an EMBL/GenBank/DDBJ whole genome shotgun (WGS) entry which is preliminary data.</text>
</comment>
<dbReference type="Proteomes" id="UP000653002">
    <property type="component" value="Unassembled WGS sequence"/>
</dbReference>
<feature type="non-terminal residue" evidence="1">
    <location>
        <position position="81"/>
    </location>
</feature>
<name>A0A8I0L6D2_XANCI</name>
<evidence type="ECO:0000313" key="2">
    <source>
        <dbReference type="Proteomes" id="UP000653002"/>
    </source>
</evidence>
<organism evidence="1 2">
    <name type="scientific">Xanthomonas citri pv. citri</name>
    <dbReference type="NCBI Taxonomy" id="611301"/>
    <lineage>
        <taxon>Bacteria</taxon>
        <taxon>Pseudomonadati</taxon>
        <taxon>Pseudomonadota</taxon>
        <taxon>Gammaproteobacteria</taxon>
        <taxon>Lysobacterales</taxon>
        <taxon>Lysobacteraceae</taxon>
        <taxon>Xanthomonas</taxon>
    </lineage>
</organism>
<dbReference type="EMBL" id="JAABFR010002321">
    <property type="protein sequence ID" value="MBD4339579.1"/>
    <property type="molecule type" value="Genomic_DNA"/>
</dbReference>
<dbReference type="AlphaFoldDB" id="A0A8I0L6D2"/>
<sequence>ELNGEYYAAMIKESCRDGNIYRVTEDKVLEKYSLGKEPLTITLSYKGKDGTAVSDVTLSNQGSESNLSSAAEFLYDRSTGA</sequence>
<gene>
    <name evidence="1" type="ORF">GUH15_26740</name>
</gene>
<reference evidence="1" key="1">
    <citation type="submission" date="2020-01" db="EMBL/GenBank/DDBJ databases">
        <authorList>
            <person name="Richard D."/>
        </authorList>
    </citation>
    <scope>NUCLEOTIDE SEQUENCE</scope>
    <source>
        <strain evidence="1">JP541</strain>
    </source>
</reference>
<feature type="non-terminal residue" evidence="1">
    <location>
        <position position="1"/>
    </location>
</feature>
<protein>
    <submittedName>
        <fullName evidence="1">Uncharacterized protein</fullName>
    </submittedName>
</protein>
<accession>A0A8I0L6D2</accession>